<dbReference type="InterPro" id="IPR053720">
    <property type="entry name" value="Psm_Assembly_Chaperone"/>
</dbReference>
<dbReference type="PANTHER" id="PTHR31051">
    <property type="entry name" value="PROTEASOME ASSEMBLY CHAPERONE 3"/>
    <property type="match status" value="1"/>
</dbReference>
<proteinExistence type="predicted"/>
<dbReference type="RefSeq" id="XP_069208505.1">
    <property type="nucleotide sequence ID" value="XM_069353863.1"/>
</dbReference>
<evidence type="ECO:0008006" key="4">
    <source>
        <dbReference type="Google" id="ProtNLM"/>
    </source>
</evidence>
<organism evidence="2 3">
    <name type="scientific">Vanrija albida</name>
    <dbReference type="NCBI Taxonomy" id="181172"/>
    <lineage>
        <taxon>Eukaryota</taxon>
        <taxon>Fungi</taxon>
        <taxon>Dikarya</taxon>
        <taxon>Basidiomycota</taxon>
        <taxon>Agaricomycotina</taxon>
        <taxon>Tremellomycetes</taxon>
        <taxon>Trichosporonales</taxon>
        <taxon>Trichosporonaceae</taxon>
        <taxon>Vanrija</taxon>
    </lineage>
</organism>
<accession>A0ABR3Q1M5</accession>
<evidence type="ECO:0000313" key="3">
    <source>
        <dbReference type="Proteomes" id="UP001565368"/>
    </source>
</evidence>
<keyword evidence="3" id="KW-1185">Reference proteome</keyword>
<dbReference type="InterPro" id="IPR018788">
    <property type="entry name" value="Proteasome_assmbl_chp_3"/>
</dbReference>
<feature type="region of interest" description="Disordered" evidence="1">
    <location>
        <begin position="149"/>
        <end position="181"/>
    </location>
</feature>
<comment type="caution">
    <text evidence="2">The sequence shown here is derived from an EMBL/GenBank/DDBJ whole genome shotgun (WGS) entry which is preliminary data.</text>
</comment>
<evidence type="ECO:0000313" key="2">
    <source>
        <dbReference type="EMBL" id="KAL1408561.1"/>
    </source>
</evidence>
<reference evidence="2 3" key="1">
    <citation type="submission" date="2023-08" db="EMBL/GenBank/DDBJ databases">
        <title>Annotated Genome Sequence of Vanrija albida AlHP1.</title>
        <authorList>
            <person name="Herzog R."/>
        </authorList>
    </citation>
    <scope>NUCLEOTIDE SEQUENCE [LARGE SCALE GENOMIC DNA]</scope>
    <source>
        <strain evidence="2 3">AlHP1</strain>
    </source>
</reference>
<feature type="compositionally biased region" description="Acidic residues" evidence="1">
    <location>
        <begin position="151"/>
        <end position="160"/>
    </location>
</feature>
<gene>
    <name evidence="2" type="ORF">Q8F55_005374</name>
</gene>
<dbReference type="Gene3D" id="3.30.230.90">
    <property type="match status" value="1"/>
</dbReference>
<evidence type="ECO:0000256" key="1">
    <source>
        <dbReference type="SAM" id="MobiDB-lite"/>
    </source>
</evidence>
<name>A0ABR3Q1M5_9TREE</name>
<dbReference type="Proteomes" id="UP001565368">
    <property type="component" value="Unassembled WGS sequence"/>
</dbReference>
<dbReference type="EMBL" id="JBBXJM010000004">
    <property type="protein sequence ID" value="KAL1408561.1"/>
    <property type="molecule type" value="Genomic_DNA"/>
</dbReference>
<dbReference type="PANTHER" id="PTHR31051:SF1">
    <property type="entry name" value="PROTEASOME ASSEMBLY CHAPERONE 3"/>
    <property type="match status" value="1"/>
</dbReference>
<sequence length="181" mass="19144">MSSLLEEAYAPPLPAPTAAAPTAPIPTYRLRRALGGVETELVVELFDDRVLVVVTQSGKVGCLTQAHLPPVAQLAAPPTHASPSPLSALPPPPAALHLTPLLGAPPQPTLHELYVSQIATLVWWALQLARAPRRPVVVGLALKRAPRAAGEYDEGDEGVGEEERERFGGVMDMVASWPGPQ</sequence>
<protein>
    <recommendedName>
        <fullName evidence="4">Proteasome assembly chaperone 3</fullName>
    </recommendedName>
</protein>
<dbReference type="GeneID" id="95986417"/>